<accession>A0ABD0JQF1</accession>
<reference evidence="3 4" key="1">
    <citation type="journal article" date="2023" name="Sci. Data">
        <title>Genome assembly of the Korean intertidal mud-creeper Batillaria attramentaria.</title>
        <authorList>
            <person name="Patra A.K."/>
            <person name="Ho P.T."/>
            <person name="Jun S."/>
            <person name="Lee S.J."/>
            <person name="Kim Y."/>
            <person name="Won Y.J."/>
        </authorList>
    </citation>
    <scope>NUCLEOTIDE SEQUENCE [LARGE SCALE GENOMIC DNA]</scope>
    <source>
        <strain evidence="3">Wonlab-2016</strain>
    </source>
</reference>
<protein>
    <recommendedName>
        <fullName evidence="2">DUF547 domain-containing protein</fullName>
    </recommendedName>
</protein>
<feature type="domain" description="DUF547" evidence="2">
    <location>
        <begin position="76"/>
        <end position="203"/>
    </location>
</feature>
<proteinExistence type="predicted"/>
<dbReference type="Pfam" id="PF04784">
    <property type="entry name" value="DUF547"/>
    <property type="match status" value="1"/>
</dbReference>
<gene>
    <name evidence="3" type="ORF">BaRGS_00031584</name>
</gene>
<comment type="caution">
    <text evidence="3">The sequence shown here is derived from an EMBL/GenBank/DDBJ whole genome shotgun (WGS) entry which is preliminary data.</text>
</comment>
<keyword evidence="4" id="KW-1185">Reference proteome</keyword>
<dbReference type="InterPro" id="IPR006869">
    <property type="entry name" value="DUF547"/>
</dbReference>
<evidence type="ECO:0000313" key="4">
    <source>
        <dbReference type="Proteomes" id="UP001519460"/>
    </source>
</evidence>
<name>A0ABD0JQF1_9CAEN</name>
<evidence type="ECO:0000259" key="2">
    <source>
        <dbReference type="Pfam" id="PF04784"/>
    </source>
</evidence>
<feature type="region of interest" description="Disordered" evidence="1">
    <location>
        <begin position="1"/>
        <end position="25"/>
    </location>
</feature>
<evidence type="ECO:0000313" key="3">
    <source>
        <dbReference type="EMBL" id="KAK7477199.1"/>
    </source>
</evidence>
<dbReference type="PANTHER" id="PTHR46361">
    <property type="entry name" value="ELECTRON CARRIER/ PROTEIN DISULFIDE OXIDOREDUCTASE"/>
    <property type="match status" value="1"/>
</dbReference>
<evidence type="ECO:0000256" key="1">
    <source>
        <dbReference type="SAM" id="MobiDB-lite"/>
    </source>
</evidence>
<dbReference type="EMBL" id="JACVVK020000356">
    <property type="protein sequence ID" value="KAK7477199.1"/>
    <property type="molecule type" value="Genomic_DNA"/>
</dbReference>
<sequence length="280" mass="31895">MAANPSIRVLNEKQTPSNKPAPAPDISAKLRKSLLKLKGKYMSTDGKGVDYKSLKKSNEFAEYEKETGELKSVELEKLTELQRKVFFINVYNALTIHGLVEQPELPDSVLKVQHFFKTIAYDIGGFTFTLDDIEHGILRGNKSHPASIKPLLDANDPRLKFAMQSCDPRLHFALVCGAKGCPAISVYTEDNLDKALNDATRAFCQSEVSMHTEVDEIRMSRIFQWYRQDFGETDTDVIRWVMQYLSQDQQDRASILLLKLEKFGQVSINYNEYDWSLNTS</sequence>
<dbReference type="AlphaFoldDB" id="A0ABD0JQF1"/>
<organism evidence="3 4">
    <name type="scientific">Batillaria attramentaria</name>
    <dbReference type="NCBI Taxonomy" id="370345"/>
    <lineage>
        <taxon>Eukaryota</taxon>
        <taxon>Metazoa</taxon>
        <taxon>Spiralia</taxon>
        <taxon>Lophotrochozoa</taxon>
        <taxon>Mollusca</taxon>
        <taxon>Gastropoda</taxon>
        <taxon>Caenogastropoda</taxon>
        <taxon>Sorbeoconcha</taxon>
        <taxon>Cerithioidea</taxon>
        <taxon>Batillariidae</taxon>
        <taxon>Batillaria</taxon>
    </lineage>
</organism>
<dbReference type="PANTHER" id="PTHR46361:SF3">
    <property type="entry name" value="ELECTRON CARRIER_ PROTEIN DISULFIDE OXIDOREDUCTASE"/>
    <property type="match status" value="1"/>
</dbReference>
<dbReference type="Proteomes" id="UP001519460">
    <property type="component" value="Unassembled WGS sequence"/>
</dbReference>